<reference evidence="5 6" key="1">
    <citation type="submission" date="2019-01" db="EMBL/GenBank/DDBJ databases">
        <title>Sequencing of cultivated peanut Arachis hypogaea provides insights into genome evolution and oil improvement.</title>
        <authorList>
            <person name="Chen X."/>
        </authorList>
    </citation>
    <scope>NUCLEOTIDE SEQUENCE [LARGE SCALE GENOMIC DNA]</scope>
    <source>
        <strain evidence="6">cv. Fuhuasheng</strain>
        <tissue evidence="5">Leaves</tissue>
    </source>
</reference>
<name>A0A444XT33_ARAHY</name>
<dbReference type="InterPro" id="IPR011993">
    <property type="entry name" value="PH-like_dom_sf"/>
</dbReference>
<dbReference type="GO" id="GO:0008047">
    <property type="term" value="F:enzyme activator activity"/>
    <property type="evidence" value="ECO:0007669"/>
    <property type="project" value="InterPro"/>
</dbReference>
<evidence type="ECO:0000313" key="6">
    <source>
        <dbReference type="Proteomes" id="UP000289738"/>
    </source>
</evidence>
<evidence type="ECO:0000256" key="2">
    <source>
        <dbReference type="ARBA" id="ARBA00008778"/>
    </source>
</evidence>
<dbReference type="STRING" id="3818.A0A444XT33"/>
<keyword evidence="3" id="KW-0963">Cytoplasm</keyword>
<comment type="subcellular location">
    <subcellularLocation>
        <location evidence="1">Cytoplasm</location>
    </subcellularLocation>
</comment>
<keyword evidence="4" id="KW-0507">mRNA processing</keyword>
<evidence type="ECO:0008006" key="7">
    <source>
        <dbReference type="Google" id="ProtNLM"/>
    </source>
</evidence>
<comment type="similarity">
    <text evidence="2">Belongs to the DCP1 family.</text>
</comment>
<accession>A0A444XT33</accession>
<dbReference type="GO" id="GO:0000290">
    <property type="term" value="P:deadenylation-dependent decapping of nuclear-transcribed mRNA"/>
    <property type="evidence" value="ECO:0007669"/>
    <property type="project" value="InterPro"/>
</dbReference>
<dbReference type="PANTHER" id="PTHR16290:SF0">
    <property type="entry name" value="DECAPPING PROTEIN 1, ISOFORM A"/>
    <property type="match status" value="1"/>
</dbReference>
<dbReference type="GO" id="GO:0003729">
    <property type="term" value="F:mRNA binding"/>
    <property type="evidence" value="ECO:0007669"/>
    <property type="project" value="TreeGrafter"/>
</dbReference>
<proteinExistence type="inferred from homology"/>
<organism evidence="5 6">
    <name type="scientific">Arachis hypogaea</name>
    <name type="common">Peanut</name>
    <dbReference type="NCBI Taxonomy" id="3818"/>
    <lineage>
        <taxon>Eukaryota</taxon>
        <taxon>Viridiplantae</taxon>
        <taxon>Streptophyta</taxon>
        <taxon>Embryophyta</taxon>
        <taxon>Tracheophyta</taxon>
        <taxon>Spermatophyta</taxon>
        <taxon>Magnoliopsida</taxon>
        <taxon>eudicotyledons</taxon>
        <taxon>Gunneridae</taxon>
        <taxon>Pentapetalae</taxon>
        <taxon>rosids</taxon>
        <taxon>fabids</taxon>
        <taxon>Fabales</taxon>
        <taxon>Fabaceae</taxon>
        <taxon>Papilionoideae</taxon>
        <taxon>50 kb inversion clade</taxon>
        <taxon>dalbergioids sensu lato</taxon>
        <taxon>Dalbergieae</taxon>
        <taxon>Pterocarpus clade</taxon>
        <taxon>Arachis</taxon>
    </lineage>
</organism>
<dbReference type="GO" id="GO:0006397">
    <property type="term" value="P:mRNA processing"/>
    <property type="evidence" value="ECO:0007669"/>
    <property type="project" value="UniProtKB-KW"/>
</dbReference>
<keyword evidence="6" id="KW-1185">Reference proteome</keyword>
<evidence type="ECO:0000313" key="5">
    <source>
        <dbReference type="EMBL" id="RYQ92626.1"/>
    </source>
</evidence>
<evidence type="ECO:0000256" key="3">
    <source>
        <dbReference type="ARBA" id="ARBA00022490"/>
    </source>
</evidence>
<evidence type="ECO:0000256" key="1">
    <source>
        <dbReference type="ARBA" id="ARBA00004496"/>
    </source>
</evidence>
<dbReference type="Gene3D" id="2.30.29.30">
    <property type="entry name" value="Pleckstrin-homology domain (PH domain)/Phosphotyrosine-binding domain (PTB)"/>
    <property type="match status" value="1"/>
</dbReference>
<dbReference type="Proteomes" id="UP000289738">
    <property type="component" value="Chromosome B09"/>
</dbReference>
<sequence>MSQNGKLIPNLDQHSTKLLNLTVLQRINPFVEAILITAAHVTFYEFNINLSQWESSSLRKILVVSFGRDLQLPTHAQTTR</sequence>
<comment type="caution">
    <text evidence="5">The sequence shown here is derived from an EMBL/GenBank/DDBJ whole genome shotgun (WGS) entry which is preliminary data.</text>
</comment>
<dbReference type="SUPFAM" id="SSF50729">
    <property type="entry name" value="PH domain-like"/>
    <property type="match status" value="1"/>
</dbReference>
<dbReference type="Pfam" id="PF06058">
    <property type="entry name" value="DCP1"/>
    <property type="match status" value="1"/>
</dbReference>
<dbReference type="PANTHER" id="PTHR16290">
    <property type="entry name" value="TRANSCRIPTION FACTOR SMIF DECAPPING ENZYME DCP1"/>
    <property type="match status" value="1"/>
</dbReference>
<evidence type="ECO:0000256" key="4">
    <source>
        <dbReference type="ARBA" id="ARBA00022664"/>
    </source>
</evidence>
<dbReference type="EMBL" id="SDMP01000019">
    <property type="protein sequence ID" value="RYQ92626.1"/>
    <property type="molecule type" value="Genomic_DNA"/>
</dbReference>
<dbReference type="GO" id="GO:0000932">
    <property type="term" value="C:P-body"/>
    <property type="evidence" value="ECO:0007669"/>
    <property type="project" value="TreeGrafter"/>
</dbReference>
<dbReference type="GO" id="GO:0031087">
    <property type="term" value="P:deadenylation-independent decapping of nuclear-transcribed mRNA"/>
    <property type="evidence" value="ECO:0007669"/>
    <property type="project" value="TreeGrafter"/>
</dbReference>
<dbReference type="InterPro" id="IPR010334">
    <property type="entry name" value="Dcp1"/>
</dbReference>
<protein>
    <recommendedName>
        <fullName evidence="7">mRNA-decapping enzyme-like protein</fullName>
    </recommendedName>
</protein>
<dbReference type="AlphaFoldDB" id="A0A444XT33"/>
<gene>
    <name evidence="5" type="ORF">Ahy_B09g098843</name>
</gene>